<dbReference type="InterPro" id="IPR001633">
    <property type="entry name" value="EAL_dom"/>
</dbReference>
<dbReference type="EMBL" id="AP007255">
    <property type="protein sequence ID" value="BAE52116.1"/>
    <property type="molecule type" value="Genomic_DNA"/>
</dbReference>
<dbReference type="PANTHER" id="PTHR33121">
    <property type="entry name" value="CYCLIC DI-GMP PHOSPHODIESTERASE PDEF"/>
    <property type="match status" value="1"/>
</dbReference>
<reference evidence="4 5" key="1">
    <citation type="journal article" date="2005" name="DNA Res.">
        <title>Complete genome sequence of the facultative anaerobic magnetotactic bacterium Magnetospirillum sp. strain AMB-1.</title>
        <authorList>
            <person name="Matsunaga T."/>
            <person name="Okamura Y."/>
            <person name="Fukuda Y."/>
            <person name="Wahyudi A.T."/>
            <person name="Murase Y."/>
            <person name="Takeyama H."/>
        </authorList>
    </citation>
    <scope>NUCLEOTIDE SEQUENCE [LARGE SCALE GENOMIC DNA]</scope>
    <source>
        <strain evidence="5">ATCC 700264 / AMB-1</strain>
    </source>
</reference>
<sequence length="394" mass="43489">MTDLAKADQPRVLILDDERDMCEFVADVGDDQGFNAQWCDNFEDFACRYSIDLRGIFLDLAMPGVDGIEIIRFLGDNNSKAHLVLMSGHDIHLLEAARRLAESRGLKVAGVLHKPFELSALVGLYDQLAAITAPQCPTTSARPGSQYVPTASDLDAALAAGHIIPFYQPKLSVSTRAITGVEVLARWRHPDHGLVGPDYFIPLAEKEGLIERLTDQIIDQSLVQGRIWLDQGRPLKLALNLSALSLRHLDLPEDLLRRVEGRGLSPEQIVLEITESALASDFSASLDILTRLRMRRFALSIDDFGTGYSSLKQLQHGPFTELKIDQSFIAKALEEEGSLAIVESSVQLGRRMGLKVVAEGIETEQQMDLIRHLGCDEAQGYLLGRPVAANDFPR</sequence>
<accession>Q2W209</accession>
<evidence type="ECO:0000313" key="5">
    <source>
        <dbReference type="Proteomes" id="UP000007058"/>
    </source>
</evidence>
<name>Q2W209_PARM1</name>
<dbReference type="SMART" id="SM00052">
    <property type="entry name" value="EAL"/>
    <property type="match status" value="1"/>
</dbReference>
<feature type="domain" description="Response regulatory" evidence="2">
    <location>
        <begin position="11"/>
        <end position="129"/>
    </location>
</feature>
<dbReference type="SUPFAM" id="SSF141868">
    <property type="entry name" value="EAL domain-like"/>
    <property type="match status" value="1"/>
</dbReference>
<dbReference type="STRING" id="342108.amb3312"/>
<dbReference type="KEGG" id="mag:amb3312"/>
<dbReference type="CDD" id="cd01948">
    <property type="entry name" value="EAL"/>
    <property type="match status" value="1"/>
</dbReference>
<dbReference type="Gene3D" id="3.40.50.2300">
    <property type="match status" value="1"/>
</dbReference>
<dbReference type="PROSITE" id="PS50110">
    <property type="entry name" value="RESPONSE_REGULATORY"/>
    <property type="match status" value="1"/>
</dbReference>
<dbReference type="Pfam" id="PF00072">
    <property type="entry name" value="Response_reg"/>
    <property type="match status" value="1"/>
</dbReference>
<dbReference type="PANTHER" id="PTHR33121:SF71">
    <property type="entry name" value="OXYGEN SENSOR PROTEIN DOSP"/>
    <property type="match status" value="1"/>
</dbReference>
<dbReference type="PROSITE" id="PS50883">
    <property type="entry name" value="EAL"/>
    <property type="match status" value="1"/>
</dbReference>
<keyword evidence="5" id="KW-1185">Reference proteome</keyword>
<keyword evidence="1" id="KW-0597">Phosphoprotein</keyword>
<dbReference type="InterPro" id="IPR011006">
    <property type="entry name" value="CheY-like_superfamily"/>
</dbReference>
<feature type="domain" description="EAL" evidence="3">
    <location>
        <begin position="147"/>
        <end position="394"/>
    </location>
</feature>
<evidence type="ECO:0000256" key="1">
    <source>
        <dbReference type="PROSITE-ProRule" id="PRU00169"/>
    </source>
</evidence>
<dbReference type="GO" id="GO:0000160">
    <property type="term" value="P:phosphorelay signal transduction system"/>
    <property type="evidence" value="ECO:0007669"/>
    <property type="project" value="InterPro"/>
</dbReference>
<evidence type="ECO:0000313" key="4">
    <source>
        <dbReference type="EMBL" id="BAE52116.1"/>
    </source>
</evidence>
<organism evidence="4 5">
    <name type="scientific">Paramagnetospirillum magneticum (strain ATCC 700264 / AMB-1)</name>
    <name type="common">Magnetospirillum magneticum</name>
    <dbReference type="NCBI Taxonomy" id="342108"/>
    <lineage>
        <taxon>Bacteria</taxon>
        <taxon>Pseudomonadati</taxon>
        <taxon>Pseudomonadota</taxon>
        <taxon>Alphaproteobacteria</taxon>
        <taxon>Rhodospirillales</taxon>
        <taxon>Magnetospirillaceae</taxon>
        <taxon>Paramagnetospirillum</taxon>
    </lineage>
</organism>
<dbReference type="InterPro" id="IPR050706">
    <property type="entry name" value="Cyclic-di-GMP_PDE-like"/>
</dbReference>
<evidence type="ECO:0000259" key="2">
    <source>
        <dbReference type="PROSITE" id="PS50110"/>
    </source>
</evidence>
<dbReference type="SMART" id="SM00448">
    <property type="entry name" value="REC"/>
    <property type="match status" value="1"/>
</dbReference>
<evidence type="ECO:0000259" key="3">
    <source>
        <dbReference type="PROSITE" id="PS50883"/>
    </source>
</evidence>
<dbReference type="GO" id="GO:0071111">
    <property type="term" value="F:cyclic-guanylate-specific phosphodiesterase activity"/>
    <property type="evidence" value="ECO:0007669"/>
    <property type="project" value="InterPro"/>
</dbReference>
<dbReference type="Pfam" id="PF00563">
    <property type="entry name" value="EAL"/>
    <property type="match status" value="1"/>
</dbReference>
<feature type="modified residue" description="4-aspartylphosphate" evidence="1">
    <location>
        <position position="59"/>
    </location>
</feature>
<proteinExistence type="predicted"/>
<gene>
    <name evidence="4" type="ordered locus">amb3312</name>
</gene>
<dbReference type="AlphaFoldDB" id="Q2W209"/>
<dbReference type="Gene3D" id="3.20.20.450">
    <property type="entry name" value="EAL domain"/>
    <property type="match status" value="1"/>
</dbReference>
<dbReference type="InterPro" id="IPR035919">
    <property type="entry name" value="EAL_sf"/>
</dbReference>
<dbReference type="Proteomes" id="UP000007058">
    <property type="component" value="Chromosome"/>
</dbReference>
<dbReference type="HOGENOM" id="CLU_000445_70_2_5"/>
<dbReference type="InterPro" id="IPR001789">
    <property type="entry name" value="Sig_transdc_resp-reg_receiver"/>
</dbReference>
<dbReference type="SUPFAM" id="SSF52172">
    <property type="entry name" value="CheY-like"/>
    <property type="match status" value="1"/>
</dbReference>
<protein>
    <submittedName>
        <fullName evidence="4">PvrR</fullName>
    </submittedName>
</protein>